<evidence type="ECO:0008006" key="3">
    <source>
        <dbReference type="Google" id="ProtNLM"/>
    </source>
</evidence>
<proteinExistence type="predicted"/>
<dbReference type="HOGENOM" id="CLU_2409134_0_0_11"/>
<accession>D0L4W5</accession>
<gene>
    <name evidence="1" type="ordered locus">Gbro_1109</name>
</gene>
<dbReference type="Proteomes" id="UP000001219">
    <property type="component" value="Chromosome"/>
</dbReference>
<organism evidence="1 2">
    <name type="scientific">Gordonia bronchialis (strain ATCC 25592 / DSM 43247 / BCRC 13721 / JCM 3198 / KCTC 3076 / NBRC 16047 / NCTC 10667)</name>
    <name type="common">Rhodococcus bronchialis</name>
    <dbReference type="NCBI Taxonomy" id="526226"/>
    <lineage>
        <taxon>Bacteria</taxon>
        <taxon>Bacillati</taxon>
        <taxon>Actinomycetota</taxon>
        <taxon>Actinomycetes</taxon>
        <taxon>Mycobacteriales</taxon>
        <taxon>Gordoniaceae</taxon>
        <taxon>Gordonia</taxon>
    </lineage>
</organism>
<dbReference type="EMBL" id="CP001802">
    <property type="protein sequence ID" value="ACY20417.1"/>
    <property type="molecule type" value="Genomic_DNA"/>
</dbReference>
<keyword evidence="2" id="KW-1185">Reference proteome</keyword>
<dbReference type="AlphaFoldDB" id="D0L4W5"/>
<dbReference type="RefSeq" id="WP_012832994.1">
    <property type="nucleotide sequence ID" value="NC_013441.1"/>
</dbReference>
<dbReference type="STRING" id="526226.Gbro_1109"/>
<evidence type="ECO:0000313" key="2">
    <source>
        <dbReference type="Proteomes" id="UP000001219"/>
    </source>
</evidence>
<protein>
    <recommendedName>
        <fullName evidence="3">Tox-REase-5 domain-containing protein</fullName>
    </recommendedName>
</protein>
<reference evidence="2" key="1">
    <citation type="submission" date="2009-10" db="EMBL/GenBank/DDBJ databases">
        <title>The complete chromosome of Gordonia bronchialis DSM 43247.</title>
        <authorList>
            <consortium name="US DOE Joint Genome Institute (JGI-PGF)"/>
            <person name="Lucas S."/>
            <person name="Copeland A."/>
            <person name="Lapidus A."/>
            <person name="Glavina del Rio T."/>
            <person name="Dalin E."/>
            <person name="Tice H."/>
            <person name="Bruce D."/>
            <person name="Goodwin L."/>
            <person name="Pitluck S."/>
            <person name="Kyrpides N."/>
            <person name="Mavromatis K."/>
            <person name="Ivanova N."/>
            <person name="Ovchinnikova G."/>
            <person name="Saunders E."/>
            <person name="Brettin T."/>
            <person name="Detter J.C."/>
            <person name="Han C."/>
            <person name="Larimer F."/>
            <person name="Land M."/>
            <person name="Hauser L."/>
            <person name="Markowitz V."/>
            <person name="Cheng J.-F."/>
            <person name="Hugenholtz P."/>
            <person name="Woyke T."/>
            <person name="Wu D."/>
            <person name="Jando M."/>
            <person name="Schneider S."/>
            <person name="Goeker M."/>
            <person name="Klenk H.-P."/>
            <person name="Eisen J.A."/>
        </authorList>
    </citation>
    <scope>NUCLEOTIDE SEQUENCE [LARGE SCALE GENOMIC DNA]</scope>
    <source>
        <strain evidence="2">ATCC 25592 / DSM 43247 / BCRC 13721 / JCM 3198 / KCTC 3076 / NBRC 16047 / NCTC 10667</strain>
    </source>
</reference>
<name>D0L4W5_GORB4</name>
<evidence type="ECO:0000313" key="1">
    <source>
        <dbReference type="EMBL" id="ACY20417.1"/>
    </source>
</evidence>
<dbReference type="KEGG" id="gbr:Gbro_1109"/>
<reference evidence="1 2" key="2">
    <citation type="journal article" date="2010" name="Stand. Genomic Sci.">
        <title>Complete genome sequence of Gordonia bronchialis type strain (3410).</title>
        <authorList>
            <person name="Ivanova N."/>
            <person name="Sikorski J."/>
            <person name="Jando M."/>
            <person name="Lapidus A."/>
            <person name="Nolan M."/>
            <person name="Lucas S."/>
            <person name="Del Rio T.G."/>
            <person name="Tice H."/>
            <person name="Copeland A."/>
            <person name="Cheng J.F."/>
            <person name="Chen F."/>
            <person name="Bruce D."/>
            <person name="Goodwin L."/>
            <person name="Pitluck S."/>
            <person name="Mavromatis K."/>
            <person name="Ovchinnikova G."/>
            <person name="Pati A."/>
            <person name="Chen A."/>
            <person name="Palaniappan K."/>
            <person name="Land M."/>
            <person name="Hauser L."/>
            <person name="Chang Y.J."/>
            <person name="Jeffries C.D."/>
            <person name="Chain P."/>
            <person name="Saunders E."/>
            <person name="Han C."/>
            <person name="Detter J.C."/>
            <person name="Brettin T."/>
            <person name="Rohde M."/>
            <person name="Goker M."/>
            <person name="Bristow J."/>
            <person name="Eisen J.A."/>
            <person name="Markowitz V."/>
            <person name="Hugenholtz P."/>
            <person name="Klenk H.P."/>
            <person name="Kyrpides N.C."/>
        </authorList>
    </citation>
    <scope>NUCLEOTIDE SEQUENCE [LARGE SCALE GENOMIC DNA]</scope>
    <source>
        <strain evidence="2">ATCC 25592 / DSM 43247 / BCRC 13721 / JCM 3198 / KCTC 3076 / NBRC 16047 / NCTC 10667</strain>
    </source>
</reference>
<sequence>MIAIGAARFDGRAPDGVLVSTFSGYDPKVTSAGTFTLSWPGTGEMVQRAQTQIRATSDPIRWVFDGKRAADAAVALLRSEGITGIQVVHVPA</sequence>